<reference evidence="2" key="1">
    <citation type="submission" date="2017-08" db="EMBL/GenBank/DDBJ databases">
        <authorList>
            <person name="Polle J.E."/>
            <person name="Barry K."/>
            <person name="Cushman J."/>
            <person name="Schmutz J."/>
            <person name="Tran D."/>
            <person name="Hathwaick L.T."/>
            <person name="Yim W.C."/>
            <person name="Jenkins J."/>
            <person name="Mckie-Krisberg Z.M."/>
            <person name="Prochnik S."/>
            <person name="Lindquist E."/>
            <person name="Dockter R.B."/>
            <person name="Adam C."/>
            <person name="Molina H."/>
            <person name="Bunkerborg J."/>
            <person name="Jin E."/>
            <person name="Buchheim M."/>
            <person name="Magnuson J."/>
        </authorList>
    </citation>
    <scope>NUCLEOTIDE SEQUENCE</scope>
    <source>
        <strain evidence="2">CCAP 19/18</strain>
    </source>
</reference>
<feature type="region of interest" description="Disordered" evidence="1">
    <location>
        <begin position="33"/>
        <end position="77"/>
    </location>
</feature>
<proteinExistence type="predicted"/>
<evidence type="ECO:0000256" key="1">
    <source>
        <dbReference type="SAM" id="MobiDB-lite"/>
    </source>
</evidence>
<sequence length="77" mass="8280">MEASCITWICLGPVAAGVPPSITFLSAPLHRPARISKHKADDASDERPPERTPSQQRGQIGQHAGDPYQPSQAHDPT</sequence>
<name>A0ABQ7GBV1_DUNSA</name>
<feature type="compositionally biased region" description="Basic and acidic residues" evidence="1">
    <location>
        <begin position="38"/>
        <end position="50"/>
    </location>
</feature>
<evidence type="ECO:0008006" key="4">
    <source>
        <dbReference type="Google" id="ProtNLM"/>
    </source>
</evidence>
<gene>
    <name evidence="2" type="ORF">DUNSADRAFT_12188</name>
</gene>
<evidence type="ECO:0000313" key="2">
    <source>
        <dbReference type="EMBL" id="KAF5832075.1"/>
    </source>
</evidence>
<accession>A0ABQ7GBV1</accession>
<protein>
    <recommendedName>
        <fullName evidence="4">Encoded protein</fullName>
    </recommendedName>
</protein>
<organism evidence="2 3">
    <name type="scientific">Dunaliella salina</name>
    <name type="common">Green alga</name>
    <name type="synonym">Protococcus salinus</name>
    <dbReference type="NCBI Taxonomy" id="3046"/>
    <lineage>
        <taxon>Eukaryota</taxon>
        <taxon>Viridiplantae</taxon>
        <taxon>Chlorophyta</taxon>
        <taxon>core chlorophytes</taxon>
        <taxon>Chlorophyceae</taxon>
        <taxon>CS clade</taxon>
        <taxon>Chlamydomonadales</taxon>
        <taxon>Dunaliellaceae</taxon>
        <taxon>Dunaliella</taxon>
    </lineage>
</organism>
<evidence type="ECO:0000313" key="3">
    <source>
        <dbReference type="Proteomes" id="UP000815325"/>
    </source>
</evidence>
<dbReference type="EMBL" id="MU069900">
    <property type="protein sequence ID" value="KAF5832075.1"/>
    <property type="molecule type" value="Genomic_DNA"/>
</dbReference>
<comment type="caution">
    <text evidence="2">The sequence shown here is derived from an EMBL/GenBank/DDBJ whole genome shotgun (WGS) entry which is preliminary data.</text>
</comment>
<keyword evidence="3" id="KW-1185">Reference proteome</keyword>
<dbReference type="Proteomes" id="UP000815325">
    <property type="component" value="Unassembled WGS sequence"/>
</dbReference>